<feature type="non-terminal residue" evidence="2">
    <location>
        <position position="53"/>
    </location>
</feature>
<keyword evidence="3" id="KW-1185">Reference proteome</keyword>
<organism evidence="2 3">
    <name type="scientific">Haematococcus lacustris</name>
    <name type="common">Green alga</name>
    <name type="synonym">Haematococcus pluvialis</name>
    <dbReference type="NCBI Taxonomy" id="44745"/>
    <lineage>
        <taxon>Eukaryota</taxon>
        <taxon>Viridiplantae</taxon>
        <taxon>Chlorophyta</taxon>
        <taxon>core chlorophytes</taxon>
        <taxon>Chlorophyceae</taxon>
        <taxon>CS clade</taxon>
        <taxon>Chlamydomonadales</taxon>
        <taxon>Haematococcaceae</taxon>
        <taxon>Haematococcus</taxon>
    </lineage>
</organism>
<dbReference type="SUPFAM" id="SSF56235">
    <property type="entry name" value="N-terminal nucleophile aminohydrolases (Ntn hydrolases)"/>
    <property type="match status" value="1"/>
</dbReference>
<feature type="non-terminal residue" evidence="2">
    <location>
        <position position="1"/>
    </location>
</feature>
<sequence>VGARLDRNGLRPARFWRTKDDMIYVASEVGVLGDVISNAANIVAKGRLGPGQM</sequence>
<dbReference type="Proteomes" id="UP000485058">
    <property type="component" value="Unassembled WGS sequence"/>
</dbReference>
<dbReference type="InterPro" id="IPR017932">
    <property type="entry name" value="GATase_2_dom"/>
</dbReference>
<dbReference type="Gene3D" id="3.60.20.10">
    <property type="entry name" value="Glutamine Phosphoribosylpyrophosphate, subunit 1, domain 1"/>
    <property type="match status" value="1"/>
</dbReference>
<accession>A0A699ZBX0</accession>
<proteinExistence type="predicted"/>
<dbReference type="Pfam" id="PF00310">
    <property type="entry name" value="GATase_2"/>
    <property type="match status" value="1"/>
</dbReference>
<name>A0A699ZBX0_HAELA</name>
<feature type="domain" description="Glutamine amidotransferase type-2" evidence="1">
    <location>
        <begin position="1"/>
        <end position="53"/>
    </location>
</feature>
<evidence type="ECO:0000259" key="1">
    <source>
        <dbReference type="Pfam" id="PF00310"/>
    </source>
</evidence>
<dbReference type="AlphaFoldDB" id="A0A699ZBX0"/>
<dbReference type="EMBL" id="BLLF01001038">
    <property type="protein sequence ID" value="GFH16696.1"/>
    <property type="molecule type" value="Genomic_DNA"/>
</dbReference>
<comment type="caution">
    <text evidence="2">The sequence shown here is derived from an EMBL/GenBank/DDBJ whole genome shotgun (WGS) entry which is preliminary data.</text>
</comment>
<reference evidence="2 3" key="1">
    <citation type="submission" date="2020-02" db="EMBL/GenBank/DDBJ databases">
        <title>Draft genome sequence of Haematococcus lacustris strain NIES-144.</title>
        <authorList>
            <person name="Morimoto D."/>
            <person name="Nakagawa S."/>
            <person name="Yoshida T."/>
            <person name="Sawayama S."/>
        </authorList>
    </citation>
    <scope>NUCLEOTIDE SEQUENCE [LARGE SCALE GENOMIC DNA]</scope>
    <source>
        <strain evidence="2 3">NIES-144</strain>
    </source>
</reference>
<dbReference type="InterPro" id="IPR029055">
    <property type="entry name" value="Ntn_hydrolases_N"/>
</dbReference>
<gene>
    <name evidence="2" type="ORF">HaLaN_13169</name>
</gene>
<evidence type="ECO:0000313" key="2">
    <source>
        <dbReference type="EMBL" id="GFH16696.1"/>
    </source>
</evidence>
<protein>
    <submittedName>
        <fullName evidence="2">Glutamate synthetase</fullName>
    </submittedName>
</protein>
<evidence type="ECO:0000313" key="3">
    <source>
        <dbReference type="Proteomes" id="UP000485058"/>
    </source>
</evidence>